<accession>A0A120CUH6</accession>
<evidence type="ECO:0000256" key="1">
    <source>
        <dbReference type="SAM" id="SignalP"/>
    </source>
</evidence>
<proteinExistence type="predicted"/>
<evidence type="ECO:0000313" key="3">
    <source>
        <dbReference type="Proteomes" id="UP000059074"/>
    </source>
</evidence>
<dbReference type="EMBL" id="LMTR01000073">
    <property type="protein sequence ID" value="KWT66269.1"/>
    <property type="molecule type" value="Genomic_DNA"/>
</dbReference>
<dbReference type="OrthoDB" id="7928906at2"/>
<dbReference type="RefSeq" id="WP_068462864.1">
    <property type="nucleotide sequence ID" value="NZ_LMTR01000073.1"/>
</dbReference>
<feature type="chain" id="PRO_5007163940" evidence="1">
    <location>
        <begin position="31"/>
        <end position="427"/>
    </location>
</feature>
<keyword evidence="3" id="KW-1185">Reference proteome</keyword>
<reference evidence="2 3" key="1">
    <citation type="submission" date="2015-10" db="EMBL/GenBank/DDBJ databases">
        <title>Transcriptomic analysis of a linuron degrading triple-species bacterial consortium.</title>
        <authorList>
            <person name="Albers P."/>
        </authorList>
    </citation>
    <scope>NUCLEOTIDE SEQUENCE [LARGE SCALE GENOMIC DNA]</scope>
    <source>
        <strain evidence="2 3">WDL6</strain>
    </source>
</reference>
<comment type="caution">
    <text evidence="2">The sequence shown here is derived from an EMBL/GenBank/DDBJ whole genome shotgun (WGS) entry which is preliminary data.</text>
</comment>
<sequence length="427" mass="47009">MSLSKKIITVAIGAAASLGVTLAAGGIANAAEFTFNEKANASLAKKLNIPVFFAVPASARAPLPKDIKTTDKLYDFKHPEATKSKGDVGLRLIVAKRAGLAKRLGQSGLVQTGDILLTFRNEWGGAGAYPNIQMGISHTGFAYVDNTGTVRNLDNPLDAEYVGRGDLTSEHYRTLNYLHIIRPRNLTDTQKANLFAWAKRLNDNSKKIYPSQISFNQDYNAPKYQSSSNLGFVKQFGQIALGQGNPQSKPLDMYCSEFVWSLLSLRNCNPEKTANDFKGSRVPSCIKEPMEPMKATGNILPLKGRNGYSGLADGPLLVLDQLDLPEDQNKAMIDRVFAENPAGLSKMSVGHRQVATEMQPRFERLKTYYTGMTGRMWQNWRARLVGTGFNWAGIAENYSPTSFLINTLLPENANKRTMDYVATVVIE</sequence>
<protein>
    <submittedName>
        <fullName evidence="2">Uncharacterized protein</fullName>
    </submittedName>
</protein>
<dbReference type="Proteomes" id="UP000059074">
    <property type="component" value="Unassembled WGS sequence"/>
</dbReference>
<dbReference type="PATRIC" id="fig|121290.4.peg.367"/>
<dbReference type="AlphaFoldDB" id="A0A120CUH6"/>
<gene>
    <name evidence="2" type="ORF">APY04_2465</name>
</gene>
<name>A0A120CUH6_HYPSL</name>
<feature type="signal peptide" evidence="1">
    <location>
        <begin position="1"/>
        <end position="30"/>
    </location>
</feature>
<organism evidence="2 3">
    <name type="scientific">Hyphomicrobium sulfonivorans</name>
    <dbReference type="NCBI Taxonomy" id="121290"/>
    <lineage>
        <taxon>Bacteria</taxon>
        <taxon>Pseudomonadati</taxon>
        <taxon>Pseudomonadota</taxon>
        <taxon>Alphaproteobacteria</taxon>
        <taxon>Hyphomicrobiales</taxon>
        <taxon>Hyphomicrobiaceae</taxon>
        <taxon>Hyphomicrobium</taxon>
    </lineage>
</organism>
<keyword evidence="1" id="KW-0732">Signal</keyword>
<evidence type="ECO:0000313" key="2">
    <source>
        <dbReference type="EMBL" id="KWT66269.1"/>
    </source>
</evidence>